<dbReference type="RefSeq" id="WP_307355759.1">
    <property type="nucleotide sequence ID" value="NZ_BAAACJ010000001.1"/>
</dbReference>
<dbReference type="EC" id="2.5.1.54" evidence="3"/>
<dbReference type="PANTHER" id="PTHR43018">
    <property type="entry name" value="PHOSPHO-2-DEHYDRO-3-DEOXYHEPTONATE ALDOLASE"/>
    <property type="match status" value="1"/>
</dbReference>
<accession>A0ABU0JRV4</accession>
<dbReference type="SUPFAM" id="SSF51569">
    <property type="entry name" value="Aldolase"/>
    <property type="match status" value="1"/>
</dbReference>
<dbReference type="InterPro" id="IPR006218">
    <property type="entry name" value="DAHP1/KDSA"/>
</dbReference>
<reference evidence="3 4" key="1">
    <citation type="submission" date="2023-07" db="EMBL/GenBank/DDBJ databases">
        <title>Genomic Encyclopedia of Type Strains, Phase IV (KMG-IV): sequencing the most valuable type-strain genomes for metagenomic binning, comparative biology and taxonomic classification.</title>
        <authorList>
            <person name="Goeker M."/>
        </authorList>
    </citation>
    <scope>NUCLEOTIDE SEQUENCE [LARGE SCALE GENOMIC DNA]</scope>
    <source>
        <strain evidence="3 4">DSM 1400</strain>
    </source>
</reference>
<keyword evidence="4" id="KW-1185">Reference proteome</keyword>
<protein>
    <submittedName>
        <fullName evidence="3">3-deoxy-7-phosphoheptulonate synthase</fullName>
        <ecNumber evidence="3">2.5.1.54</ecNumber>
    </submittedName>
</protein>
<dbReference type="InterPro" id="IPR013785">
    <property type="entry name" value="Aldolase_TIM"/>
</dbReference>
<dbReference type="NCBIfam" id="NF009239">
    <property type="entry name" value="PRK12595.1"/>
    <property type="match status" value="1"/>
</dbReference>
<evidence type="ECO:0000256" key="1">
    <source>
        <dbReference type="ARBA" id="ARBA00022679"/>
    </source>
</evidence>
<dbReference type="InterPro" id="IPR006268">
    <property type="entry name" value="DAHP_syn_2"/>
</dbReference>
<dbReference type="PANTHER" id="PTHR43018:SF2">
    <property type="entry name" value="PHOSPHO-2-DEHYDRO-3-DEOXYHEPTONATE ALDOLASE"/>
    <property type="match status" value="1"/>
</dbReference>
<feature type="domain" description="DAHP synthetase I/KDSA" evidence="2">
    <location>
        <begin position="15"/>
        <end position="261"/>
    </location>
</feature>
<comment type="caution">
    <text evidence="3">The sequence shown here is derived from an EMBL/GenBank/DDBJ whole genome shotgun (WGS) entry which is preliminary data.</text>
</comment>
<dbReference type="NCBIfam" id="TIGR01361">
    <property type="entry name" value="DAHP_synth_Bsub"/>
    <property type="match status" value="1"/>
</dbReference>
<dbReference type="InterPro" id="IPR052899">
    <property type="entry name" value="Class-I_DAHP_synthase"/>
</dbReference>
<evidence type="ECO:0000259" key="2">
    <source>
        <dbReference type="Pfam" id="PF00793"/>
    </source>
</evidence>
<evidence type="ECO:0000313" key="3">
    <source>
        <dbReference type="EMBL" id="MDQ0479826.1"/>
    </source>
</evidence>
<dbReference type="GO" id="GO:0003849">
    <property type="term" value="F:3-deoxy-7-phosphoheptulonate synthase activity"/>
    <property type="evidence" value="ECO:0007669"/>
    <property type="project" value="UniProtKB-EC"/>
</dbReference>
<dbReference type="NCBIfam" id="NF006421">
    <property type="entry name" value="PRK08673.1"/>
    <property type="match status" value="1"/>
</dbReference>
<proteinExistence type="predicted"/>
<dbReference type="EMBL" id="JAUSWN010000011">
    <property type="protein sequence ID" value="MDQ0479826.1"/>
    <property type="molecule type" value="Genomic_DNA"/>
</dbReference>
<gene>
    <name evidence="3" type="ORF">QOZ93_001568</name>
</gene>
<dbReference type="Gene3D" id="3.20.20.70">
    <property type="entry name" value="Aldolase class I"/>
    <property type="match status" value="1"/>
</dbReference>
<organism evidence="3 4">
    <name type="scientific">Hathewaya limosa</name>
    <name type="common">Clostridium limosum</name>
    <dbReference type="NCBI Taxonomy" id="1536"/>
    <lineage>
        <taxon>Bacteria</taxon>
        <taxon>Bacillati</taxon>
        <taxon>Bacillota</taxon>
        <taxon>Clostridia</taxon>
        <taxon>Eubacteriales</taxon>
        <taxon>Clostridiaceae</taxon>
        <taxon>Hathewaya</taxon>
    </lineage>
</organism>
<sequence length="271" mass="30471">MKNLKIHRDKGPKIQINIHDFTIGGDEKIIISGPCAIESYEQMDEIAKNLKAMGVHMLRGGAFKPRTSPYDFQGLGEEGLKILKEIGKKYDMPIITEILDPRDIETYKDYMDIIQIGSRNMYNYSLLKEVGRQEKPVLLKRGISANIKEWLMAAEYIVNEGNEKVILCERGIRSFETITRNTLDLNAVAYVKENFRLPIIVDPSHGTGLRELVKNMSIAGLCAGGDGLIIESHINPDKAISDARQTISMETLKDIVTCIKNMENVGVFTQL</sequence>
<evidence type="ECO:0000313" key="4">
    <source>
        <dbReference type="Proteomes" id="UP001224418"/>
    </source>
</evidence>
<dbReference type="Proteomes" id="UP001224418">
    <property type="component" value="Unassembled WGS sequence"/>
</dbReference>
<keyword evidence="1 3" id="KW-0808">Transferase</keyword>
<dbReference type="Pfam" id="PF00793">
    <property type="entry name" value="DAHP_synth_1"/>
    <property type="match status" value="1"/>
</dbReference>
<name>A0ABU0JRV4_HATLI</name>